<evidence type="ECO:0000313" key="1">
    <source>
        <dbReference type="EMBL" id="JAI07687.1"/>
    </source>
</evidence>
<sequence length="22" mass="2715">MLIRLMRNHWVSGQFFMGVMNF</sequence>
<dbReference type="EMBL" id="GBXM01000891">
    <property type="protein sequence ID" value="JAI07687.1"/>
    <property type="molecule type" value="Transcribed_RNA"/>
</dbReference>
<proteinExistence type="predicted"/>
<organism evidence="1">
    <name type="scientific">Anguilla anguilla</name>
    <name type="common">European freshwater eel</name>
    <name type="synonym">Muraena anguilla</name>
    <dbReference type="NCBI Taxonomy" id="7936"/>
    <lineage>
        <taxon>Eukaryota</taxon>
        <taxon>Metazoa</taxon>
        <taxon>Chordata</taxon>
        <taxon>Craniata</taxon>
        <taxon>Vertebrata</taxon>
        <taxon>Euteleostomi</taxon>
        <taxon>Actinopterygii</taxon>
        <taxon>Neopterygii</taxon>
        <taxon>Teleostei</taxon>
        <taxon>Anguilliformes</taxon>
        <taxon>Anguillidae</taxon>
        <taxon>Anguilla</taxon>
    </lineage>
</organism>
<dbReference type="AlphaFoldDB" id="A0A0E9XZ32"/>
<accession>A0A0E9XZ32</accession>
<reference evidence="1" key="2">
    <citation type="journal article" date="2015" name="Fish Shellfish Immunol.">
        <title>Early steps in the European eel (Anguilla anguilla)-Vibrio vulnificus interaction in the gills: Role of the RtxA13 toxin.</title>
        <authorList>
            <person name="Callol A."/>
            <person name="Pajuelo D."/>
            <person name="Ebbesson L."/>
            <person name="Teles M."/>
            <person name="MacKenzie S."/>
            <person name="Amaro C."/>
        </authorList>
    </citation>
    <scope>NUCLEOTIDE SEQUENCE</scope>
</reference>
<name>A0A0E9XZ32_ANGAN</name>
<reference evidence="1" key="1">
    <citation type="submission" date="2014-11" db="EMBL/GenBank/DDBJ databases">
        <authorList>
            <person name="Amaro Gonzalez C."/>
        </authorList>
    </citation>
    <scope>NUCLEOTIDE SEQUENCE</scope>
</reference>
<protein>
    <submittedName>
        <fullName evidence="1">Uncharacterized protein</fullName>
    </submittedName>
</protein>